<organism evidence="2 3">
    <name type="scientific">Neocallimastix californiae</name>
    <dbReference type="NCBI Taxonomy" id="1754190"/>
    <lineage>
        <taxon>Eukaryota</taxon>
        <taxon>Fungi</taxon>
        <taxon>Fungi incertae sedis</taxon>
        <taxon>Chytridiomycota</taxon>
        <taxon>Chytridiomycota incertae sedis</taxon>
        <taxon>Neocallimastigomycetes</taxon>
        <taxon>Neocallimastigales</taxon>
        <taxon>Neocallimastigaceae</taxon>
        <taxon>Neocallimastix</taxon>
    </lineage>
</organism>
<evidence type="ECO:0000313" key="3">
    <source>
        <dbReference type="Proteomes" id="UP000193920"/>
    </source>
</evidence>
<keyword evidence="1" id="KW-0812">Transmembrane</keyword>
<dbReference type="AlphaFoldDB" id="A0A1Y2D7M7"/>
<accession>A0A1Y2D7M7</accession>
<keyword evidence="1" id="KW-1133">Transmembrane helix</keyword>
<feature type="transmembrane region" description="Helical" evidence="1">
    <location>
        <begin position="109"/>
        <end position="127"/>
    </location>
</feature>
<comment type="caution">
    <text evidence="2">The sequence shown here is derived from an EMBL/GenBank/DDBJ whole genome shotgun (WGS) entry which is preliminary data.</text>
</comment>
<keyword evidence="3" id="KW-1185">Reference proteome</keyword>
<sequence>MINIQDNINTNNSNEISNLFDEEIVEIFGNLYIANVSNRLRELENPNDVDCKRWVWELVQNAKDSIAGNSDRTSVDIEIPISLNMMDLHLLLKILLLFFINIVMVKRRIVKVLVVLEQVFLLLIVFLKL</sequence>
<proteinExistence type="predicted"/>
<gene>
    <name evidence="2" type="ORF">LY90DRAFT_646813</name>
</gene>
<dbReference type="EMBL" id="MCOG01000083">
    <property type="protein sequence ID" value="ORY54615.1"/>
    <property type="molecule type" value="Genomic_DNA"/>
</dbReference>
<name>A0A1Y2D7M7_9FUNG</name>
<reference evidence="2 3" key="1">
    <citation type="submission" date="2016-08" db="EMBL/GenBank/DDBJ databases">
        <title>A Parts List for Fungal Cellulosomes Revealed by Comparative Genomics.</title>
        <authorList>
            <consortium name="DOE Joint Genome Institute"/>
            <person name="Haitjema C.H."/>
            <person name="Gilmore S.P."/>
            <person name="Henske J.K."/>
            <person name="Solomon K.V."/>
            <person name="De Groot R."/>
            <person name="Kuo A."/>
            <person name="Mondo S.J."/>
            <person name="Salamov A.A."/>
            <person name="Labutti K."/>
            <person name="Zhao Z."/>
            <person name="Chiniquy J."/>
            <person name="Barry K."/>
            <person name="Brewer H.M."/>
            <person name="Purvine S.O."/>
            <person name="Wright A.T."/>
            <person name="Boxma B."/>
            <person name="Van Alen T."/>
            <person name="Hackstein J.H."/>
            <person name="Baker S.E."/>
            <person name="Grigoriev I.V."/>
            <person name="O'Malley M.A."/>
        </authorList>
    </citation>
    <scope>NUCLEOTIDE SEQUENCE [LARGE SCALE GENOMIC DNA]</scope>
    <source>
        <strain evidence="2 3">G1</strain>
    </source>
</reference>
<protein>
    <submittedName>
        <fullName evidence="2">Uncharacterized protein</fullName>
    </submittedName>
</protein>
<evidence type="ECO:0000313" key="2">
    <source>
        <dbReference type="EMBL" id="ORY54615.1"/>
    </source>
</evidence>
<evidence type="ECO:0000256" key="1">
    <source>
        <dbReference type="SAM" id="Phobius"/>
    </source>
</evidence>
<keyword evidence="1" id="KW-0472">Membrane</keyword>
<dbReference type="Proteomes" id="UP000193920">
    <property type="component" value="Unassembled WGS sequence"/>
</dbReference>